<feature type="domain" description="CHASE" evidence="8">
    <location>
        <begin position="86"/>
        <end position="169"/>
    </location>
</feature>
<evidence type="ECO:0000256" key="2">
    <source>
        <dbReference type="ARBA" id="ARBA00004533"/>
    </source>
</evidence>
<dbReference type="Pfam" id="PF00563">
    <property type="entry name" value="EAL"/>
    <property type="match status" value="1"/>
</dbReference>
<comment type="caution">
    <text evidence="11">The sequence shown here is derived from an EMBL/GenBank/DDBJ whole genome shotgun (WGS) entry which is preliminary data.</text>
</comment>
<dbReference type="GO" id="GO:0071732">
    <property type="term" value="P:cellular response to nitric oxide"/>
    <property type="evidence" value="ECO:0007669"/>
    <property type="project" value="UniProtKB-ARBA"/>
</dbReference>
<sequence>MLSYGVGRLDNERQKNSERAKIALKVSGVGAQLENHIRSAFSETEGIAQLLSADGFISSTHLRSMAQSAIDSVPYIRHVVLAPNDIIRDVYPLEGNESVVRLDYRTLADQYPLLQKARLSRSALIAGPLSLYQGGRALIYRRPVFLSGHTGRDLYWGSISVVADIDRLLLAGGINANDELALALRGHDGLGEAGDIIHGDPALFQGQPVLVSVNIPGGSWQLAGQPIAGWPSISLLDSSLFIMALGGTLLLSLFALQVSVSHRLIRRRNRELWQEITERQSITSSLVQSEDRFRALFERSPDPIWIVGKGGLINLANSAALRTLGFDRESILDLTVLDISPEFQADGQRSADRVPVLLEQAHNAQAMRFEWLHKRADGSVFPAEVTLCALQLAHEHVTYAIVRDISERKKAKQELERLAHFDSVTNLPNRVFFYKSLTQAIERATEANTSLAVLILDLDGFKLVNDSLGHPMGDLLLQQATHRFSDAVRPADIVARLGGDEFAFILYDLHSAADAIPVVQTLLQALHQSFDLQGTAALVTASIGVAMGPQHGVTAQGLLTQADTAMYAAKESGRNDYRFYEAQMTTLIQARVSLERALRRALEHNEFEIWYQPKLDLATGALDGVEALIRWRNPELGLVSPADFIPLAERTGLIIPIGEWVLDEVCSQARRWRESGCFSQRIAVNVAVLQIERSDFVEAVRQALQRHGLTPQALEIEVTESLVMERQELAQDVLGRLQAMGLKVAVDDFGTGYSSLAYLKDLPIDNLKIDRTFISDLPHGAGYIAITRAIIDLGHALGFTVTAEGIETPEQLAFLQGAGCDNGQGYLISRPMPANQFEAWLEGELPTGVAHIR</sequence>
<feature type="domain" description="PAS" evidence="6">
    <location>
        <begin position="289"/>
        <end position="333"/>
    </location>
</feature>
<dbReference type="SUPFAM" id="SSF55785">
    <property type="entry name" value="PYP-like sensor domain (PAS domain)"/>
    <property type="match status" value="1"/>
</dbReference>
<dbReference type="PANTHER" id="PTHR44757">
    <property type="entry name" value="DIGUANYLATE CYCLASE DGCP"/>
    <property type="match status" value="1"/>
</dbReference>
<gene>
    <name evidence="11" type="ORF">IV02_30885</name>
</gene>
<proteinExistence type="predicted"/>
<comment type="catalytic activity">
    <reaction evidence="5">
        <text>3',3'-c-di-GMP + H2O = 5'-phosphoguanylyl(3'-&gt;5')guanosine + H(+)</text>
        <dbReference type="Rhea" id="RHEA:24902"/>
        <dbReference type="ChEBI" id="CHEBI:15377"/>
        <dbReference type="ChEBI" id="CHEBI:15378"/>
        <dbReference type="ChEBI" id="CHEBI:58754"/>
        <dbReference type="ChEBI" id="CHEBI:58805"/>
        <dbReference type="EC" id="3.1.4.52"/>
    </reaction>
    <physiologicalReaction direction="left-to-right" evidence="5">
        <dbReference type="Rhea" id="RHEA:24903"/>
    </physiologicalReaction>
</comment>
<feature type="domain" description="EAL" evidence="9">
    <location>
        <begin position="591"/>
        <end position="845"/>
    </location>
</feature>
<comment type="cofactor">
    <cofactor evidence="1">
        <name>Mg(2+)</name>
        <dbReference type="ChEBI" id="CHEBI:18420"/>
    </cofactor>
</comment>
<dbReference type="CDD" id="cd01949">
    <property type="entry name" value="GGDEF"/>
    <property type="match status" value="1"/>
</dbReference>
<dbReference type="InterPro" id="IPR001633">
    <property type="entry name" value="EAL_dom"/>
</dbReference>
<evidence type="ECO:0000259" key="7">
    <source>
        <dbReference type="PROSITE" id="PS50113"/>
    </source>
</evidence>
<dbReference type="NCBIfam" id="TIGR00254">
    <property type="entry name" value="GGDEF"/>
    <property type="match status" value="1"/>
</dbReference>
<dbReference type="CDD" id="cd00130">
    <property type="entry name" value="PAS"/>
    <property type="match status" value="1"/>
</dbReference>
<dbReference type="InterPro" id="IPR035919">
    <property type="entry name" value="EAL_sf"/>
</dbReference>
<evidence type="ECO:0000256" key="5">
    <source>
        <dbReference type="ARBA" id="ARBA00051114"/>
    </source>
</evidence>
<evidence type="ECO:0000313" key="12">
    <source>
        <dbReference type="Proteomes" id="UP000028643"/>
    </source>
</evidence>
<dbReference type="AlphaFoldDB" id="A0A085UL00"/>
<dbReference type="PROSITE" id="PS50887">
    <property type="entry name" value="GGDEF"/>
    <property type="match status" value="1"/>
</dbReference>
<reference evidence="11 12" key="1">
    <citation type="submission" date="2014-07" db="EMBL/GenBank/DDBJ databases">
        <title>Draft Genome Sequences of Environmental Pseudomonas syringae strains.</title>
        <authorList>
            <person name="Baltrus D.A."/>
            <person name="Berge O."/>
            <person name="Morris C."/>
        </authorList>
    </citation>
    <scope>NUCLEOTIDE SEQUENCE [LARGE SCALE GENOMIC DNA]</scope>
    <source>
        <strain evidence="11 12">CEB003</strain>
    </source>
</reference>
<dbReference type="InterPro" id="IPR052155">
    <property type="entry name" value="Biofilm_reg_signaling"/>
</dbReference>
<organism evidence="11 12">
    <name type="scientific">Pseudomonas syringae</name>
    <dbReference type="NCBI Taxonomy" id="317"/>
    <lineage>
        <taxon>Bacteria</taxon>
        <taxon>Pseudomonadati</taxon>
        <taxon>Pseudomonadota</taxon>
        <taxon>Gammaproteobacteria</taxon>
        <taxon>Pseudomonadales</taxon>
        <taxon>Pseudomonadaceae</taxon>
        <taxon>Pseudomonas</taxon>
    </lineage>
</organism>
<dbReference type="PROSITE" id="PS50113">
    <property type="entry name" value="PAC"/>
    <property type="match status" value="1"/>
</dbReference>
<dbReference type="InterPro" id="IPR035965">
    <property type="entry name" value="PAS-like_dom_sf"/>
</dbReference>
<dbReference type="SMART" id="SM00052">
    <property type="entry name" value="EAL"/>
    <property type="match status" value="1"/>
</dbReference>
<evidence type="ECO:0000259" key="8">
    <source>
        <dbReference type="PROSITE" id="PS50839"/>
    </source>
</evidence>
<dbReference type="InterPro" id="IPR006189">
    <property type="entry name" value="CHASE_dom"/>
</dbReference>
<dbReference type="InterPro" id="IPR000700">
    <property type="entry name" value="PAS-assoc_C"/>
</dbReference>
<comment type="subcellular location">
    <subcellularLocation>
        <location evidence="2">Cell inner membrane</location>
    </subcellularLocation>
</comment>
<dbReference type="PATRIC" id="fig|317.174.peg.6301"/>
<dbReference type="PANTHER" id="PTHR44757:SF2">
    <property type="entry name" value="BIOFILM ARCHITECTURE MAINTENANCE PROTEIN MBAA"/>
    <property type="match status" value="1"/>
</dbReference>
<dbReference type="EC" id="3.1.4.52" evidence="3"/>
<evidence type="ECO:0000256" key="3">
    <source>
        <dbReference type="ARBA" id="ARBA00012282"/>
    </source>
</evidence>
<dbReference type="FunFam" id="3.30.70.270:FF:000001">
    <property type="entry name" value="Diguanylate cyclase domain protein"/>
    <property type="match status" value="1"/>
</dbReference>
<feature type="domain" description="GGDEF" evidence="10">
    <location>
        <begin position="449"/>
        <end position="582"/>
    </location>
</feature>
<dbReference type="Gene3D" id="3.30.70.270">
    <property type="match status" value="1"/>
</dbReference>
<evidence type="ECO:0000259" key="10">
    <source>
        <dbReference type="PROSITE" id="PS50887"/>
    </source>
</evidence>
<dbReference type="PROSITE" id="PS50112">
    <property type="entry name" value="PAS"/>
    <property type="match status" value="1"/>
</dbReference>
<dbReference type="PROSITE" id="PS50839">
    <property type="entry name" value="CHASE"/>
    <property type="match status" value="1"/>
</dbReference>
<dbReference type="SMART" id="SM00267">
    <property type="entry name" value="GGDEF"/>
    <property type="match status" value="1"/>
</dbReference>
<protein>
    <recommendedName>
        <fullName evidence="3">cyclic-guanylate-specific phosphodiesterase</fullName>
        <ecNumber evidence="3">3.1.4.52</ecNumber>
    </recommendedName>
</protein>
<dbReference type="SMART" id="SM00091">
    <property type="entry name" value="PAS"/>
    <property type="match status" value="1"/>
</dbReference>
<dbReference type="InterPro" id="IPR000160">
    <property type="entry name" value="GGDEF_dom"/>
</dbReference>
<dbReference type="InterPro" id="IPR043128">
    <property type="entry name" value="Rev_trsase/Diguanyl_cyclase"/>
</dbReference>
<name>A0A085UL00_PSESX</name>
<dbReference type="FunFam" id="3.20.20.450:FF:000001">
    <property type="entry name" value="Cyclic di-GMP phosphodiesterase yahA"/>
    <property type="match status" value="1"/>
</dbReference>
<dbReference type="SUPFAM" id="SSF55073">
    <property type="entry name" value="Nucleotide cyclase"/>
    <property type="match status" value="1"/>
</dbReference>
<dbReference type="CDD" id="cd01948">
    <property type="entry name" value="EAL"/>
    <property type="match status" value="1"/>
</dbReference>
<dbReference type="NCBIfam" id="TIGR00229">
    <property type="entry name" value="sensory_box"/>
    <property type="match status" value="1"/>
</dbReference>
<evidence type="ECO:0000259" key="6">
    <source>
        <dbReference type="PROSITE" id="PS50112"/>
    </source>
</evidence>
<dbReference type="Gene3D" id="3.20.20.450">
    <property type="entry name" value="EAL domain"/>
    <property type="match status" value="1"/>
</dbReference>
<evidence type="ECO:0000313" key="11">
    <source>
        <dbReference type="EMBL" id="KFE43863.1"/>
    </source>
</evidence>
<dbReference type="Pfam" id="PF13426">
    <property type="entry name" value="PAS_9"/>
    <property type="match status" value="1"/>
</dbReference>
<evidence type="ECO:0000259" key="9">
    <source>
        <dbReference type="PROSITE" id="PS50883"/>
    </source>
</evidence>
<dbReference type="EMBL" id="JPQT01000183">
    <property type="protein sequence ID" value="KFE43863.1"/>
    <property type="molecule type" value="Genomic_DNA"/>
</dbReference>
<dbReference type="SMART" id="SM01079">
    <property type="entry name" value="CHASE"/>
    <property type="match status" value="1"/>
</dbReference>
<dbReference type="Pfam" id="PF03924">
    <property type="entry name" value="CHASE"/>
    <property type="match status" value="1"/>
</dbReference>
<dbReference type="InterPro" id="IPR029787">
    <property type="entry name" value="Nucleotide_cyclase"/>
</dbReference>
<dbReference type="Gene3D" id="3.30.450.20">
    <property type="entry name" value="PAS domain"/>
    <property type="match status" value="1"/>
</dbReference>
<dbReference type="GO" id="GO:0071111">
    <property type="term" value="F:cyclic-guanylate-specific phosphodiesterase activity"/>
    <property type="evidence" value="ECO:0007669"/>
    <property type="project" value="UniProtKB-EC"/>
</dbReference>
<dbReference type="SUPFAM" id="SSF141868">
    <property type="entry name" value="EAL domain-like"/>
    <property type="match status" value="1"/>
</dbReference>
<dbReference type="InterPro" id="IPR000014">
    <property type="entry name" value="PAS"/>
</dbReference>
<dbReference type="PROSITE" id="PS50883">
    <property type="entry name" value="EAL"/>
    <property type="match status" value="1"/>
</dbReference>
<dbReference type="GO" id="GO:0005886">
    <property type="term" value="C:plasma membrane"/>
    <property type="evidence" value="ECO:0007669"/>
    <property type="project" value="UniProtKB-SubCell"/>
</dbReference>
<feature type="domain" description="PAC" evidence="7">
    <location>
        <begin position="367"/>
        <end position="417"/>
    </location>
</feature>
<dbReference type="Pfam" id="PF00990">
    <property type="entry name" value="GGDEF"/>
    <property type="match status" value="1"/>
</dbReference>
<evidence type="ECO:0000256" key="1">
    <source>
        <dbReference type="ARBA" id="ARBA00001946"/>
    </source>
</evidence>
<accession>A0A085UL00</accession>
<keyword evidence="4" id="KW-0973">c-di-GMP</keyword>
<evidence type="ECO:0000256" key="4">
    <source>
        <dbReference type="ARBA" id="ARBA00022636"/>
    </source>
</evidence>
<dbReference type="Proteomes" id="UP000028643">
    <property type="component" value="Unassembled WGS sequence"/>
</dbReference>